<evidence type="ECO:0000313" key="7">
    <source>
        <dbReference type="EMBL" id="MDP9844151.1"/>
    </source>
</evidence>
<keyword evidence="2" id="KW-0378">Hydrolase</keyword>
<dbReference type="PANTHER" id="PTHR43248:SF25">
    <property type="entry name" value="AB HYDROLASE-1 DOMAIN-CONTAINING PROTEIN-RELATED"/>
    <property type="match status" value="1"/>
</dbReference>
<protein>
    <submittedName>
        <fullName evidence="7">Pimeloyl-ACP methyl ester carboxylesterase</fullName>
    </submittedName>
</protein>
<keyword evidence="8" id="KW-1185">Reference proteome</keyword>
<keyword evidence="4" id="KW-0732">Signal</keyword>
<dbReference type="InterPro" id="IPR029058">
    <property type="entry name" value="AB_hydrolase_fold"/>
</dbReference>
<feature type="signal peptide" evidence="4">
    <location>
        <begin position="1"/>
        <end position="25"/>
    </location>
</feature>
<organism evidence="7 8">
    <name type="scientific">Streptosporangium lutulentum</name>
    <dbReference type="NCBI Taxonomy" id="1461250"/>
    <lineage>
        <taxon>Bacteria</taxon>
        <taxon>Bacillati</taxon>
        <taxon>Actinomycetota</taxon>
        <taxon>Actinomycetes</taxon>
        <taxon>Streptosporangiales</taxon>
        <taxon>Streptosporangiaceae</taxon>
        <taxon>Streptosporangium</taxon>
    </lineage>
</organism>
<evidence type="ECO:0000256" key="3">
    <source>
        <dbReference type="SAM" id="MobiDB-lite"/>
    </source>
</evidence>
<accession>A0ABT9QBK0</accession>
<dbReference type="InterPro" id="IPR051601">
    <property type="entry name" value="Serine_prot/Carboxylest_S33"/>
</dbReference>
<comment type="similarity">
    <text evidence="1">Belongs to the peptidase S33 family.</text>
</comment>
<dbReference type="Proteomes" id="UP001225356">
    <property type="component" value="Unassembled WGS sequence"/>
</dbReference>
<sequence length="522" mass="57851">MKRRLFTVALAVLALTTSLTQPVLAEPSPAEPAAAQVATSGWRPSAPIRWTECGATHEDECATLKVPIDWKKPSGPTLDLAVGRLKALNPAKRIGVLIAHPGGPGSSGIDPFILERVIPDSDPIRQYFDLVSLDPRGVGHSTQVVCSEDLVNRTPYTYPADEAEYRAFLRFNAELSRDCRERTGPLFDHVDTASAARDVDAIRVALGERRISLFAISYGTQVLQQYAELFPGNIRAMAIDSNIDHSITSAWQYLKTTTEDFEGSFLEFAKWCGETAACALHGRNVVDVWDGLHAKATAGDLIFPSDGSPISAEDLRRMLFITMYDPREWFDTAGLLNALDARGASLMPAGITRAEMINNPYPAIWCSDWTWDVTSFSQLDQYRRRLETIAPHTKISPFWSDVVGCLNWQGPVSNPQRRLKISGTPPILMAMARYDVATPAAWNRTAARQIPRSVLLEYEGAGHGQFRNSACVHDKIVKYLIELRLPPRGTRCAPEYLTQPPTATDSARKQPLTRTDRPLHTR</sequence>
<evidence type="ECO:0000259" key="5">
    <source>
        <dbReference type="Pfam" id="PF00561"/>
    </source>
</evidence>
<feature type="domain" description="Peptidase S33 tripeptidyl aminopeptidase-like C-terminal" evidence="6">
    <location>
        <begin position="399"/>
        <end position="492"/>
    </location>
</feature>
<gene>
    <name evidence="7" type="ORF">J2853_003362</name>
</gene>
<dbReference type="Gene3D" id="3.40.50.1820">
    <property type="entry name" value="alpha/beta hydrolase"/>
    <property type="match status" value="1"/>
</dbReference>
<dbReference type="RefSeq" id="WP_307558799.1">
    <property type="nucleotide sequence ID" value="NZ_JAUSQU010000001.1"/>
</dbReference>
<dbReference type="Pfam" id="PF08386">
    <property type="entry name" value="Abhydrolase_4"/>
    <property type="match status" value="1"/>
</dbReference>
<proteinExistence type="inferred from homology"/>
<evidence type="ECO:0000259" key="6">
    <source>
        <dbReference type="Pfam" id="PF08386"/>
    </source>
</evidence>
<feature type="region of interest" description="Disordered" evidence="3">
    <location>
        <begin position="492"/>
        <end position="522"/>
    </location>
</feature>
<evidence type="ECO:0000256" key="2">
    <source>
        <dbReference type="ARBA" id="ARBA00022801"/>
    </source>
</evidence>
<evidence type="ECO:0000256" key="4">
    <source>
        <dbReference type="SAM" id="SignalP"/>
    </source>
</evidence>
<reference evidence="7 8" key="1">
    <citation type="submission" date="2023-07" db="EMBL/GenBank/DDBJ databases">
        <title>Sequencing the genomes of 1000 actinobacteria strains.</title>
        <authorList>
            <person name="Klenk H.-P."/>
        </authorList>
    </citation>
    <scope>NUCLEOTIDE SEQUENCE [LARGE SCALE GENOMIC DNA]</scope>
    <source>
        <strain evidence="7 8">DSM 46740</strain>
    </source>
</reference>
<name>A0ABT9QBK0_9ACTN</name>
<dbReference type="EMBL" id="JAUSQU010000001">
    <property type="protein sequence ID" value="MDP9844151.1"/>
    <property type="molecule type" value="Genomic_DNA"/>
</dbReference>
<dbReference type="InterPro" id="IPR000073">
    <property type="entry name" value="AB_hydrolase_1"/>
</dbReference>
<dbReference type="PANTHER" id="PTHR43248">
    <property type="entry name" value="2-SUCCINYL-6-HYDROXY-2,4-CYCLOHEXADIENE-1-CARBOXYLATE SYNTHASE"/>
    <property type="match status" value="1"/>
</dbReference>
<dbReference type="InterPro" id="IPR013595">
    <property type="entry name" value="Pept_S33_TAP-like_C"/>
</dbReference>
<comment type="caution">
    <text evidence="7">The sequence shown here is derived from an EMBL/GenBank/DDBJ whole genome shotgun (WGS) entry which is preliminary data.</text>
</comment>
<evidence type="ECO:0000256" key="1">
    <source>
        <dbReference type="ARBA" id="ARBA00010088"/>
    </source>
</evidence>
<dbReference type="Pfam" id="PF00561">
    <property type="entry name" value="Abhydrolase_1"/>
    <property type="match status" value="1"/>
</dbReference>
<dbReference type="SUPFAM" id="SSF53474">
    <property type="entry name" value="alpha/beta-Hydrolases"/>
    <property type="match status" value="1"/>
</dbReference>
<feature type="chain" id="PRO_5045490567" evidence="4">
    <location>
        <begin position="26"/>
        <end position="522"/>
    </location>
</feature>
<feature type="domain" description="AB hydrolase-1" evidence="5">
    <location>
        <begin position="96"/>
        <end position="314"/>
    </location>
</feature>
<evidence type="ECO:0000313" key="8">
    <source>
        <dbReference type="Proteomes" id="UP001225356"/>
    </source>
</evidence>